<evidence type="ECO:0000313" key="10">
    <source>
        <dbReference type="EMBL" id="MDG3003841.1"/>
    </source>
</evidence>
<dbReference type="GO" id="GO:0006508">
    <property type="term" value="P:proteolysis"/>
    <property type="evidence" value="ECO:0007669"/>
    <property type="project" value="UniProtKB-KW"/>
</dbReference>
<keyword evidence="10" id="KW-0645">Protease</keyword>
<keyword evidence="4 10" id="KW-0378">Hydrolase</keyword>
<dbReference type="PANTHER" id="PTHR43731:SF14">
    <property type="entry name" value="PRESENILIN-ASSOCIATED RHOMBOID-LIKE PROTEIN, MITOCHONDRIAL"/>
    <property type="match status" value="1"/>
</dbReference>
<proteinExistence type="inferred from homology"/>
<gene>
    <name evidence="10" type="ORF">PZE19_08665</name>
</gene>
<feature type="transmembrane region" description="Helical" evidence="8">
    <location>
        <begin position="172"/>
        <end position="190"/>
    </location>
</feature>
<evidence type="ECO:0000313" key="11">
    <source>
        <dbReference type="Proteomes" id="UP001216907"/>
    </source>
</evidence>
<feature type="transmembrane region" description="Helical" evidence="8">
    <location>
        <begin position="220"/>
        <end position="240"/>
    </location>
</feature>
<feature type="domain" description="Peptidase S54 rhomboid" evidence="9">
    <location>
        <begin position="68"/>
        <end position="208"/>
    </location>
</feature>
<feature type="transmembrane region" description="Helical" evidence="8">
    <location>
        <begin position="12"/>
        <end position="35"/>
    </location>
</feature>
<reference evidence="10 11" key="1">
    <citation type="submission" date="2023-03" db="EMBL/GenBank/DDBJ databases">
        <title>Paludisphaera mucosa sp. nov. a novel planctomycete from northern fen.</title>
        <authorList>
            <person name="Ivanova A."/>
        </authorList>
    </citation>
    <scope>NUCLEOTIDE SEQUENCE [LARGE SCALE GENOMIC DNA]</scope>
    <source>
        <strain evidence="10 11">Pla2</strain>
    </source>
</reference>
<evidence type="ECO:0000259" key="9">
    <source>
        <dbReference type="Pfam" id="PF01694"/>
    </source>
</evidence>
<dbReference type="InterPro" id="IPR035952">
    <property type="entry name" value="Rhomboid-like_sf"/>
</dbReference>
<comment type="similarity">
    <text evidence="2">Belongs to the peptidase S54 family.</text>
</comment>
<dbReference type="PANTHER" id="PTHR43731">
    <property type="entry name" value="RHOMBOID PROTEASE"/>
    <property type="match status" value="1"/>
</dbReference>
<evidence type="ECO:0000256" key="7">
    <source>
        <dbReference type="SAM" id="MobiDB-lite"/>
    </source>
</evidence>
<name>A0ABT6F8C9_9BACT</name>
<feature type="transmembrane region" description="Helical" evidence="8">
    <location>
        <begin position="78"/>
        <end position="100"/>
    </location>
</feature>
<protein>
    <submittedName>
        <fullName evidence="10">Rhomboid family intramembrane serine protease</fullName>
        <ecNumber evidence="10">3.4.21.-</ecNumber>
    </submittedName>
</protein>
<dbReference type="GO" id="GO:0008233">
    <property type="term" value="F:peptidase activity"/>
    <property type="evidence" value="ECO:0007669"/>
    <property type="project" value="UniProtKB-KW"/>
</dbReference>
<dbReference type="EMBL" id="JARRAG010000001">
    <property type="protein sequence ID" value="MDG3003841.1"/>
    <property type="molecule type" value="Genomic_DNA"/>
</dbReference>
<dbReference type="SUPFAM" id="SSF144091">
    <property type="entry name" value="Rhomboid-like"/>
    <property type="match status" value="1"/>
</dbReference>
<dbReference type="Pfam" id="PF01694">
    <property type="entry name" value="Rhomboid"/>
    <property type="match status" value="1"/>
</dbReference>
<sequence length="387" mass="42321">MNLRLLAREVREYPATVLFSLSWVVVFVAMVAVHLRDVPAPTWGRLLLTGMGDGRRFGDLTIADLANGEYWRLITCNFVHYSAIHIGMNLFAFYLLGALLESWYGSWTLVAIYGTTGVFGNLLSTLARRAIGSNPLIHSGGGSVVIMGLIGLCAAAGWASRSSRDRELTWQMLKALAITGALGLAFPRYIDNWGHAGGALVGLPIGLAHRRLRADQYSHWVWGAGVAWSLILVAGGLAQARSDRNERGARAMTALRQELDAHFTAYRVILAVRQWAYQGGDSRGLATLLRSQVALLDREPTRAAYRRMLPLANEFARRKPTAAELEAFRRDLEAVRKPLHDAADARLKAYWAGRRQMDASAAGTRPAATPPVRPAPKSAAPRRDGGG</sequence>
<evidence type="ECO:0000256" key="1">
    <source>
        <dbReference type="ARBA" id="ARBA00004141"/>
    </source>
</evidence>
<dbReference type="InterPro" id="IPR050925">
    <property type="entry name" value="Rhomboid_protease_S54"/>
</dbReference>
<evidence type="ECO:0000256" key="5">
    <source>
        <dbReference type="ARBA" id="ARBA00022989"/>
    </source>
</evidence>
<evidence type="ECO:0000256" key="6">
    <source>
        <dbReference type="ARBA" id="ARBA00023136"/>
    </source>
</evidence>
<feature type="region of interest" description="Disordered" evidence="7">
    <location>
        <begin position="358"/>
        <end position="387"/>
    </location>
</feature>
<comment type="caution">
    <text evidence="10">The sequence shown here is derived from an EMBL/GenBank/DDBJ whole genome shotgun (WGS) entry which is preliminary data.</text>
</comment>
<accession>A0ABT6F8C9</accession>
<dbReference type="Proteomes" id="UP001216907">
    <property type="component" value="Unassembled WGS sequence"/>
</dbReference>
<organism evidence="10 11">
    <name type="scientific">Paludisphaera mucosa</name>
    <dbReference type="NCBI Taxonomy" id="3030827"/>
    <lineage>
        <taxon>Bacteria</taxon>
        <taxon>Pseudomonadati</taxon>
        <taxon>Planctomycetota</taxon>
        <taxon>Planctomycetia</taxon>
        <taxon>Isosphaerales</taxon>
        <taxon>Isosphaeraceae</taxon>
        <taxon>Paludisphaera</taxon>
    </lineage>
</organism>
<evidence type="ECO:0000256" key="2">
    <source>
        <dbReference type="ARBA" id="ARBA00009045"/>
    </source>
</evidence>
<evidence type="ECO:0000256" key="8">
    <source>
        <dbReference type="SAM" id="Phobius"/>
    </source>
</evidence>
<feature type="transmembrane region" description="Helical" evidence="8">
    <location>
        <begin position="139"/>
        <end position="160"/>
    </location>
</feature>
<dbReference type="RefSeq" id="WP_277860187.1">
    <property type="nucleotide sequence ID" value="NZ_JARRAG010000001.1"/>
</dbReference>
<keyword evidence="6 8" id="KW-0472">Membrane</keyword>
<keyword evidence="11" id="KW-1185">Reference proteome</keyword>
<comment type="subcellular location">
    <subcellularLocation>
        <location evidence="1">Membrane</location>
        <topology evidence="1">Multi-pass membrane protein</topology>
    </subcellularLocation>
</comment>
<dbReference type="EC" id="3.4.21.-" evidence="10"/>
<dbReference type="InterPro" id="IPR022764">
    <property type="entry name" value="Peptidase_S54_rhomboid_dom"/>
</dbReference>
<dbReference type="Gene3D" id="1.20.1540.10">
    <property type="entry name" value="Rhomboid-like"/>
    <property type="match status" value="1"/>
</dbReference>
<keyword evidence="5 8" id="KW-1133">Transmembrane helix</keyword>
<evidence type="ECO:0000256" key="3">
    <source>
        <dbReference type="ARBA" id="ARBA00022692"/>
    </source>
</evidence>
<feature type="transmembrane region" description="Helical" evidence="8">
    <location>
        <begin position="107"/>
        <end position="127"/>
    </location>
</feature>
<evidence type="ECO:0000256" key="4">
    <source>
        <dbReference type="ARBA" id="ARBA00022801"/>
    </source>
</evidence>
<keyword evidence="3 8" id="KW-0812">Transmembrane</keyword>